<gene>
    <name evidence="2" type="ORF">DB30_01311</name>
</gene>
<evidence type="ECO:0000313" key="3">
    <source>
        <dbReference type="Proteomes" id="UP000031599"/>
    </source>
</evidence>
<feature type="compositionally biased region" description="Low complexity" evidence="1">
    <location>
        <begin position="1"/>
        <end position="13"/>
    </location>
</feature>
<proteinExistence type="predicted"/>
<evidence type="ECO:0000313" key="2">
    <source>
        <dbReference type="EMBL" id="KIG12494.1"/>
    </source>
</evidence>
<dbReference type="AlphaFoldDB" id="A0A0C1Z4A2"/>
<accession>A0A0C1Z4A2</accession>
<dbReference type="EMBL" id="JMCC02000128">
    <property type="protein sequence ID" value="KIG12494.1"/>
    <property type="molecule type" value="Genomic_DNA"/>
</dbReference>
<evidence type="ECO:0000256" key="1">
    <source>
        <dbReference type="SAM" id="MobiDB-lite"/>
    </source>
</evidence>
<organism evidence="2 3">
    <name type="scientific">Enhygromyxa salina</name>
    <dbReference type="NCBI Taxonomy" id="215803"/>
    <lineage>
        <taxon>Bacteria</taxon>
        <taxon>Pseudomonadati</taxon>
        <taxon>Myxococcota</taxon>
        <taxon>Polyangia</taxon>
        <taxon>Nannocystales</taxon>
        <taxon>Nannocystaceae</taxon>
        <taxon>Enhygromyxa</taxon>
    </lineage>
</organism>
<dbReference type="Proteomes" id="UP000031599">
    <property type="component" value="Unassembled WGS sequence"/>
</dbReference>
<protein>
    <submittedName>
        <fullName evidence="2">Uncharacterized protein</fullName>
    </submittedName>
</protein>
<feature type="region of interest" description="Disordered" evidence="1">
    <location>
        <begin position="1"/>
        <end position="23"/>
    </location>
</feature>
<comment type="caution">
    <text evidence="2">The sequence shown here is derived from an EMBL/GenBank/DDBJ whole genome shotgun (WGS) entry which is preliminary data.</text>
</comment>
<reference evidence="2 3" key="1">
    <citation type="submission" date="2014-12" db="EMBL/GenBank/DDBJ databases">
        <title>Genome assembly of Enhygromyxa salina DSM 15201.</title>
        <authorList>
            <person name="Sharma G."/>
            <person name="Subramanian S."/>
        </authorList>
    </citation>
    <scope>NUCLEOTIDE SEQUENCE [LARGE SCALE GENOMIC DNA]</scope>
    <source>
        <strain evidence="2 3">DSM 15201</strain>
    </source>
</reference>
<name>A0A0C1Z4A2_9BACT</name>
<sequence length="196" mass="22013">MSYPPGDGDSSTGDGDGDPYADWCGLSEGPTEPWFELSQFGDLLTEAGRVEVECGFQGFFMIEIRPELGGFIPDAEDVSFHVTLDVEGYNVGPNGHFAESDFDIYVACCEETYEYSYECYYLSTTFQLFPPDQIADLSVIHEQPGQLTVTMQTPEGSVERELDVQMWALQQNMEWEFCEYLYPDMAPLQISALPIP</sequence>